<gene>
    <name evidence="2" type="ORF">BLNAU_13893</name>
</gene>
<name>A0ABQ9XI90_9EUKA</name>
<protein>
    <submittedName>
        <fullName evidence="2">RhoGEF domain containing protein</fullName>
    </submittedName>
</protein>
<dbReference type="Gene3D" id="1.20.900.10">
    <property type="entry name" value="Dbl homology (DH) domain"/>
    <property type="match status" value="2"/>
</dbReference>
<evidence type="ECO:0000313" key="3">
    <source>
        <dbReference type="Proteomes" id="UP001281761"/>
    </source>
</evidence>
<dbReference type="SMART" id="SM00325">
    <property type="entry name" value="RhoGEF"/>
    <property type="match status" value="2"/>
</dbReference>
<keyword evidence="3" id="KW-1185">Reference proteome</keyword>
<feature type="domain" description="DH" evidence="1">
    <location>
        <begin position="1"/>
        <end position="163"/>
    </location>
</feature>
<dbReference type="Proteomes" id="UP001281761">
    <property type="component" value="Unassembled WGS sequence"/>
</dbReference>
<evidence type="ECO:0000313" key="2">
    <source>
        <dbReference type="EMBL" id="KAK2951155.1"/>
    </source>
</evidence>
<evidence type="ECO:0000259" key="1">
    <source>
        <dbReference type="PROSITE" id="PS50010"/>
    </source>
</evidence>
<dbReference type="PANTHER" id="PTHR12673:SF159">
    <property type="entry name" value="LD03170P"/>
    <property type="match status" value="1"/>
</dbReference>
<dbReference type="CDD" id="cd00160">
    <property type="entry name" value="RhoGEF"/>
    <property type="match status" value="2"/>
</dbReference>
<proteinExistence type="predicted"/>
<dbReference type="InterPro" id="IPR051092">
    <property type="entry name" value="FYVE_RhoGEF_PH"/>
</dbReference>
<dbReference type="EMBL" id="JARBJD010000123">
    <property type="protein sequence ID" value="KAK2951155.1"/>
    <property type="molecule type" value="Genomic_DNA"/>
</dbReference>
<dbReference type="PROSITE" id="PS50010">
    <property type="entry name" value="DH_2"/>
    <property type="match status" value="2"/>
</dbReference>
<dbReference type="InterPro" id="IPR000219">
    <property type="entry name" value="DH_dom"/>
</dbReference>
<dbReference type="InterPro" id="IPR001331">
    <property type="entry name" value="GDS_CDC24_CS"/>
</dbReference>
<dbReference type="SUPFAM" id="SSF48065">
    <property type="entry name" value="DBL homology domain (DH-domain)"/>
    <property type="match status" value="2"/>
</dbReference>
<organism evidence="2 3">
    <name type="scientific">Blattamonas nauphoetae</name>
    <dbReference type="NCBI Taxonomy" id="2049346"/>
    <lineage>
        <taxon>Eukaryota</taxon>
        <taxon>Metamonada</taxon>
        <taxon>Preaxostyla</taxon>
        <taxon>Oxymonadida</taxon>
        <taxon>Blattamonas</taxon>
    </lineage>
</organism>
<dbReference type="Pfam" id="PF00621">
    <property type="entry name" value="RhoGEF"/>
    <property type="match status" value="2"/>
</dbReference>
<feature type="domain" description="DH" evidence="1">
    <location>
        <begin position="392"/>
        <end position="588"/>
    </location>
</feature>
<dbReference type="InterPro" id="IPR035899">
    <property type="entry name" value="DBL_dom_sf"/>
</dbReference>
<reference evidence="2 3" key="1">
    <citation type="journal article" date="2022" name="bioRxiv">
        <title>Genomics of Preaxostyla Flagellates Illuminates Evolutionary Transitions and the Path Towards Mitochondrial Loss.</title>
        <authorList>
            <person name="Novak L.V.F."/>
            <person name="Treitli S.C."/>
            <person name="Pyrih J."/>
            <person name="Halakuc P."/>
            <person name="Pipaliya S.V."/>
            <person name="Vacek V."/>
            <person name="Brzon O."/>
            <person name="Soukal P."/>
            <person name="Eme L."/>
            <person name="Dacks J.B."/>
            <person name="Karnkowska A."/>
            <person name="Elias M."/>
            <person name="Hampl V."/>
        </authorList>
    </citation>
    <scope>NUCLEOTIDE SEQUENCE [LARGE SCALE GENOMIC DNA]</scope>
    <source>
        <strain evidence="2">NAU3</strain>
        <tissue evidence="2">Gut</tissue>
    </source>
</reference>
<sequence length="818" mass="92524">MNDPEFGLKPTNKKGLGLTARETHMLFSNLTSILNTNSMLCERFAACQQKEGKGIGQIFLILSDFLKCYTPYVSNLTQIQELTTNLMTKNKQFKEFCTKQEDDPRSKGYKLPTYLVLPVQRIPRYELLLQQVLKFTEDGDPEKADLENALLKVKAICIIVNQAKTQSSQKQRLISIQDSTYQLDPKTQSLILPSRRLLFESPSTLYDLQDGKIVKQQTSIHFILFNDSVFYQVCKQKRLYFGGLYPLHLDCTHQVTTLQLAKTEVSGISISFKVPNKYDPVHPGGETAFQSLLQMPAEDEENCEIKTLTFGFADKTTLMDMLNHLSEAVQEMKKARRTFIRQSLSQTHEIIGPTSSPPPQEDSDDNYDFGDILDRTDTNVISPVPTESPTHMKEANLERFVAEEDHFVDQLRAILDDYLRPLNDRPHGFAGLSNSSLIASFKLNPQEVNGIFGEIDTLFKTHSFFLSSLKGDSTGKTPINLGQVFLKLADVFNIYKLFTPKLPERKEKLHQLMEQNDGFRKFITETDANSKLGMTLDELLDAPVTRLHMYPAVLYSMYESTPTDDPEREDFEKAKKKVDAVVEAVNRSTEIFTRKNDLTKLFVRLKRPPWSDRLLTATRMLLRTDEVEELAVTTSPIVPAIDLDSGTIFSHWTRSYAASSEEEKKKMLVSLNTMTRDPPPSYTTRLNSLQKADVAGLWKQRQDAFAVARKEATAQKVSLPSLLHTLNDTLIFERLGEADSPPLVRLASMDSVVYVSFSTDRSRPVFEIGFFAPASGEKDNEPSPAPDSLVTLAVKFKSGDDLGTFRKLFIDSAISTLR</sequence>
<accession>A0ABQ9XI90</accession>
<dbReference type="PANTHER" id="PTHR12673">
    <property type="entry name" value="FACIOGENITAL DYSPLASIA PROTEIN"/>
    <property type="match status" value="1"/>
</dbReference>
<dbReference type="PROSITE" id="PS00741">
    <property type="entry name" value="DH_1"/>
    <property type="match status" value="1"/>
</dbReference>
<comment type="caution">
    <text evidence="2">The sequence shown here is derived from an EMBL/GenBank/DDBJ whole genome shotgun (WGS) entry which is preliminary data.</text>
</comment>